<accession>A0A7W4UGI8</accession>
<evidence type="ECO:0000313" key="3">
    <source>
        <dbReference type="Proteomes" id="UP000518206"/>
    </source>
</evidence>
<keyword evidence="1" id="KW-0732">Signal</keyword>
<protein>
    <submittedName>
        <fullName evidence="2">Uncharacterized protein</fullName>
    </submittedName>
</protein>
<reference evidence="2 3" key="2">
    <citation type="submission" date="2020-08" db="EMBL/GenBank/DDBJ databases">
        <authorList>
            <person name="Partida-Martinez L."/>
            <person name="Huntemann M."/>
            <person name="Clum A."/>
            <person name="Wang J."/>
            <person name="Palaniappan K."/>
            <person name="Ritter S."/>
            <person name="Chen I.-M."/>
            <person name="Stamatis D."/>
            <person name="Reddy T."/>
            <person name="O'Malley R."/>
            <person name="Daum C."/>
            <person name="Shapiro N."/>
            <person name="Ivanova N."/>
            <person name="Kyrpides N."/>
            <person name="Woyke T."/>
        </authorList>
    </citation>
    <scope>NUCLEOTIDE SEQUENCE [LARGE SCALE GENOMIC DNA]</scope>
    <source>
        <strain evidence="2 3">RAS26</strain>
    </source>
</reference>
<feature type="chain" id="PRO_5030507763" evidence="1">
    <location>
        <begin position="32"/>
        <end position="571"/>
    </location>
</feature>
<gene>
    <name evidence="2" type="ORF">FHR80_002669</name>
</gene>
<organism evidence="2 3">
    <name type="scientific">Cellulomonas cellasea</name>
    <dbReference type="NCBI Taxonomy" id="43670"/>
    <lineage>
        <taxon>Bacteria</taxon>
        <taxon>Bacillati</taxon>
        <taxon>Actinomycetota</taxon>
        <taxon>Actinomycetes</taxon>
        <taxon>Micrococcales</taxon>
        <taxon>Cellulomonadaceae</taxon>
        <taxon>Cellulomonas</taxon>
    </lineage>
</organism>
<dbReference type="AlphaFoldDB" id="A0A7W4UGI8"/>
<reference evidence="2 3" key="1">
    <citation type="submission" date="2020-08" db="EMBL/GenBank/DDBJ databases">
        <title>The Agave Microbiome: Exploring the role of microbial communities in plant adaptations to desert environments.</title>
        <authorList>
            <person name="Partida-Martinez L.P."/>
        </authorList>
    </citation>
    <scope>NUCLEOTIDE SEQUENCE [LARGE SCALE GENOMIC DNA]</scope>
    <source>
        <strain evidence="2 3">RAS26</strain>
    </source>
</reference>
<evidence type="ECO:0000313" key="2">
    <source>
        <dbReference type="EMBL" id="MBB2923744.1"/>
    </source>
</evidence>
<comment type="caution">
    <text evidence="2">The sequence shown here is derived from an EMBL/GenBank/DDBJ whole genome shotgun (WGS) entry which is preliminary data.</text>
</comment>
<dbReference type="EMBL" id="JACHVX010000003">
    <property type="protein sequence ID" value="MBB2923744.1"/>
    <property type="molecule type" value="Genomic_DNA"/>
</dbReference>
<proteinExistence type="predicted"/>
<evidence type="ECO:0000256" key="1">
    <source>
        <dbReference type="SAM" id="SignalP"/>
    </source>
</evidence>
<name>A0A7W4UGI8_9CELL</name>
<sequence>MSVVVVLRRAAAVLTAVVVLGAGVPGPAAHAIGPARPPGQLCSALWTDPGSRTVRGVVVHGDLVVDEGCVLADTTVTGDVTLLDGSGLRLEFRAVVRGDVRSTVEPPGYDPALTAHWATIGGDVVVPGYAHLYDTTVHGDVVLEAGTGGGVILGRSRVVGGVRGTVGSLSVRESAVLGPVDVVTGTDVLRVNDSTLGSSLTAGGDRLVVHDSRIRGSLASTGSEDVLVCRTHVDGDLTVTEVRGWSQVGQEGSEHCRTTVGGSVHLRDNPHSVVLGDLAVGGDLVCAGNTGPQGVVRTERLTVAGTAAAPCEVGAPAEQPAPREHRCSDLLGGRPWDEVRGVQVRGDLVVDTTCRLADVTVTGDVTSVPGAGVFAYRTTFEGSLHLVSQSNLTDSTVLGDVRVETPVTDELGLSTSRVGGDVVGTAGSTRLSSSAVVGGYDVTTTSFARFQGGVVGGPLRSGGGRLLVHDATMADDLLSDGSADVLVCRSTVDGDLTVTGVQGWSRVGAEGTLPCATVVGGSLVLVDNPHSLVVGDVAVAGDVVCSGNTGPQGVTLGEALTVGGARPARCS</sequence>
<feature type="signal peptide" evidence="1">
    <location>
        <begin position="1"/>
        <end position="31"/>
    </location>
</feature>
<dbReference type="RefSeq" id="WP_183296540.1">
    <property type="nucleotide sequence ID" value="NZ_JACHVX010000003.1"/>
</dbReference>
<dbReference type="Proteomes" id="UP000518206">
    <property type="component" value="Unassembled WGS sequence"/>
</dbReference>